<dbReference type="AlphaFoldDB" id="A0A9D1DCL6"/>
<comment type="similarity">
    <text evidence="2 9">Belongs to the SecG family.</text>
</comment>
<dbReference type="GO" id="GO:0009306">
    <property type="term" value="P:protein secretion"/>
    <property type="evidence" value="ECO:0007669"/>
    <property type="project" value="UniProtKB-UniRule"/>
</dbReference>
<evidence type="ECO:0000256" key="4">
    <source>
        <dbReference type="ARBA" id="ARBA00022692"/>
    </source>
</evidence>
<name>A0A9D1DCL6_9FIRM</name>
<evidence type="ECO:0000256" key="2">
    <source>
        <dbReference type="ARBA" id="ARBA00008445"/>
    </source>
</evidence>
<dbReference type="GO" id="GO:0015450">
    <property type="term" value="F:protein-transporting ATPase activity"/>
    <property type="evidence" value="ECO:0007669"/>
    <property type="project" value="UniProtKB-UniRule"/>
</dbReference>
<keyword evidence="9" id="KW-1003">Cell membrane</keyword>
<dbReference type="Proteomes" id="UP000824179">
    <property type="component" value="Unassembled WGS sequence"/>
</dbReference>
<evidence type="ECO:0000256" key="5">
    <source>
        <dbReference type="ARBA" id="ARBA00022927"/>
    </source>
</evidence>
<evidence type="ECO:0000256" key="3">
    <source>
        <dbReference type="ARBA" id="ARBA00022448"/>
    </source>
</evidence>
<evidence type="ECO:0000256" key="9">
    <source>
        <dbReference type="RuleBase" id="RU365087"/>
    </source>
</evidence>
<keyword evidence="5 9" id="KW-0653">Protein transport</keyword>
<keyword evidence="4 9" id="KW-0812">Transmembrane</keyword>
<dbReference type="InterPro" id="IPR004692">
    <property type="entry name" value="SecG"/>
</dbReference>
<organism evidence="10 11">
    <name type="scientific">Candidatus Coproplasma stercoripullorum</name>
    <dbReference type="NCBI Taxonomy" id="2840751"/>
    <lineage>
        <taxon>Bacteria</taxon>
        <taxon>Bacillati</taxon>
        <taxon>Bacillota</taxon>
        <taxon>Clostridia</taxon>
        <taxon>Eubacteriales</taxon>
        <taxon>Candidatus Coproplasma</taxon>
    </lineage>
</organism>
<comment type="caution">
    <text evidence="10">The sequence shown here is derived from an EMBL/GenBank/DDBJ whole genome shotgun (WGS) entry which is preliminary data.</text>
</comment>
<comment type="subcellular location">
    <subcellularLocation>
        <location evidence="9">Cell membrane</location>
        <topology evidence="9">Multi-pass membrane protein</topology>
    </subcellularLocation>
    <subcellularLocation>
        <location evidence="1">Membrane</location>
        <topology evidence="1">Multi-pass membrane protein</topology>
    </subcellularLocation>
</comment>
<evidence type="ECO:0000256" key="8">
    <source>
        <dbReference type="ARBA" id="ARBA00023136"/>
    </source>
</evidence>
<dbReference type="NCBIfam" id="TIGR00810">
    <property type="entry name" value="secG"/>
    <property type="match status" value="1"/>
</dbReference>
<keyword evidence="8 9" id="KW-0472">Membrane</keyword>
<accession>A0A9D1DCL6</accession>
<reference evidence="10" key="1">
    <citation type="submission" date="2020-10" db="EMBL/GenBank/DDBJ databases">
        <authorList>
            <person name="Gilroy R."/>
        </authorList>
    </citation>
    <scope>NUCLEOTIDE SEQUENCE</scope>
    <source>
        <strain evidence="10">ChiW25-3613</strain>
    </source>
</reference>
<keyword evidence="6 9" id="KW-1133">Transmembrane helix</keyword>
<dbReference type="GO" id="GO:0005886">
    <property type="term" value="C:plasma membrane"/>
    <property type="evidence" value="ECO:0007669"/>
    <property type="project" value="UniProtKB-SubCell"/>
</dbReference>
<proteinExistence type="inferred from homology"/>
<dbReference type="Pfam" id="PF03840">
    <property type="entry name" value="SecG"/>
    <property type="match status" value="1"/>
</dbReference>
<sequence>MLSALLSSSGGGMESGQYTLYITFTLIFMALLFIAAIVAILVVLFQKSNSDGIQGITATSETFFGKNKGRSIESKLKKWSWITLGVLGVLSVVIYIIQVIAP</sequence>
<evidence type="ECO:0000313" key="10">
    <source>
        <dbReference type="EMBL" id="HIR39660.1"/>
    </source>
</evidence>
<dbReference type="EMBL" id="DVHB01000079">
    <property type="protein sequence ID" value="HIR39660.1"/>
    <property type="molecule type" value="Genomic_DNA"/>
</dbReference>
<keyword evidence="3 9" id="KW-0813">Transport</keyword>
<feature type="transmembrane region" description="Helical" evidence="9">
    <location>
        <begin position="20"/>
        <end position="45"/>
    </location>
</feature>
<evidence type="ECO:0000313" key="11">
    <source>
        <dbReference type="Proteomes" id="UP000824179"/>
    </source>
</evidence>
<gene>
    <name evidence="10" type="primary">secG</name>
    <name evidence="10" type="ORF">IAB90_04670</name>
</gene>
<evidence type="ECO:0000256" key="6">
    <source>
        <dbReference type="ARBA" id="ARBA00022989"/>
    </source>
</evidence>
<comment type="function">
    <text evidence="9">Involved in protein export. Participates in an early event of protein translocation.</text>
</comment>
<feature type="transmembrane region" description="Helical" evidence="9">
    <location>
        <begin position="79"/>
        <end position="101"/>
    </location>
</feature>
<keyword evidence="7 9" id="KW-0811">Translocation</keyword>
<protein>
    <recommendedName>
        <fullName evidence="9">Protein-export membrane protein SecG</fullName>
    </recommendedName>
</protein>
<reference evidence="10" key="2">
    <citation type="journal article" date="2021" name="PeerJ">
        <title>Extensive microbial diversity within the chicken gut microbiome revealed by metagenomics and culture.</title>
        <authorList>
            <person name="Gilroy R."/>
            <person name="Ravi A."/>
            <person name="Getino M."/>
            <person name="Pursley I."/>
            <person name="Horton D.L."/>
            <person name="Alikhan N.F."/>
            <person name="Baker D."/>
            <person name="Gharbi K."/>
            <person name="Hall N."/>
            <person name="Watson M."/>
            <person name="Adriaenssens E.M."/>
            <person name="Foster-Nyarko E."/>
            <person name="Jarju S."/>
            <person name="Secka A."/>
            <person name="Antonio M."/>
            <person name="Oren A."/>
            <person name="Chaudhuri R.R."/>
            <person name="La Ragione R."/>
            <person name="Hildebrand F."/>
            <person name="Pallen M.J."/>
        </authorList>
    </citation>
    <scope>NUCLEOTIDE SEQUENCE</scope>
    <source>
        <strain evidence="10">ChiW25-3613</strain>
    </source>
</reference>
<evidence type="ECO:0000256" key="7">
    <source>
        <dbReference type="ARBA" id="ARBA00023010"/>
    </source>
</evidence>
<evidence type="ECO:0000256" key="1">
    <source>
        <dbReference type="ARBA" id="ARBA00004141"/>
    </source>
</evidence>